<comment type="caution">
    <text evidence="1">The sequence shown here is derived from an EMBL/GenBank/DDBJ whole genome shotgun (WGS) entry which is preliminary data.</text>
</comment>
<dbReference type="Proteomes" id="UP000601587">
    <property type="component" value="Unassembled WGS sequence"/>
</dbReference>
<sequence length="44" mass="4461">MTDNTSLTGAALLIDALQANGLNNMYGVVGIPVTDLASLAELKA</sequence>
<dbReference type="AlphaFoldDB" id="A0A9Q5G5A3"/>
<proteinExistence type="predicted"/>
<dbReference type="EMBL" id="WCHB01000061">
    <property type="protein sequence ID" value="NRO35398.1"/>
    <property type="molecule type" value="Genomic_DNA"/>
</dbReference>
<dbReference type="Proteomes" id="UP000651333">
    <property type="component" value="Unassembled WGS sequence"/>
</dbReference>
<evidence type="ECO:0000313" key="2">
    <source>
        <dbReference type="EMBL" id="NRO35398.1"/>
    </source>
</evidence>
<gene>
    <name evidence="2" type="ORF">IMAU30003_01648</name>
    <name evidence="1" type="ORF">IMAU50013_00264</name>
</gene>
<name>A0A9Q5G5A3_LACHE</name>
<evidence type="ECO:0000313" key="1">
    <source>
        <dbReference type="EMBL" id="NRN90739.1"/>
    </source>
</evidence>
<evidence type="ECO:0000313" key="3">
    <source>
        <dbReference type="Proteomes" id="UP000601587"/>
    </source>
</evidence>
<accession>A0A9Q5G5A3</accession>
<protein>
    <submittedName>
        <fullName evidence="1">Oxalyl-CoA decarboxylase</fullName>
    </submittedName>
</protein>
<reference evidence="1" key="1">
    <citation type="submission" date="2019-09" db="EMBL/GenBank/DDBJ databases">
        <title>Comparative genomic analysis of Lactobacillus helveticus.</title>
        <authorList>
            <person name="Zhang H."/>
            <person name="Chen Y."/>
            <person name="Zhong Z."/>
        </authorList>
    </citation>
    <scope>NUCLEOTIDE SEQUENCE</scope>
    <source>
        <strain evidence="2">IMAU30003</strain>
        <strain evidence="1">IMAU50013</strain>
    </source>
</reference>
<organism evidence="1 3">
    <name type="scientific">Lactobacillus helveticus</name>
    <name type="common">Lactobacillus suntoryeus</name>
    <dbReference type="NCBI Taxonomy" id="1587"/>
    <lineage>
        <taxon>Bacteria</taxon>
        <taxon>Bacillati</taxon>
        <taxon>Bacillota</taxon>
        <taxon>Bacilli</taxon>
        <taxon>Lactobacillales</taxon>
        <taxon>Lactobacillaceae</taxon>
        <taxon>Lactobacillus</taxon>
    </lineage>
</organism>
<dbReference type="EMBL" id="WCGB01000003">
    <property type="protein sequence ID" value="NRN90739.1"/>
    <property type="molecule type" value="Genomic_DNA"/>
</dbReference>